<dbReference type="Proteomes" id="UP000315037">
    <property type="component" value="Unassembled WGS sequence"/>
</dbReference>
<evidence type="ECO:0000313" key="2">
    <source>
        <dbReference type="Proteomes" id="UP000315037"/>
    </source>
</evidence>
<dbReference type="EMBL" id="SORZ01000002">
    <property type="protein sequence ID" value="TPW34260.1"/>
    <property type="molecule type" value="Genomic_DNA"/>
</dbReference>
<gene>
    <name evidence="1" type="ORF">E3202_07060</name>
</gene>
<evidence type="ECO:0000313" key="1">
    <source>
        <dbReference type="EMBL" id="TPW34260.1"/>
    </source>
</evidence>
<name>A0A506ULQ8_9PROT</name>
<reference evidence="1 2" key="1">
    <citation type="submission" date="2019-03" db="EMBL/GenBank/DDBJ databases">
        <title>The complete genome sequence of Neokomagataea sp. Jb2 NBRC113641.</title>
        <authorList>
            <person name="Chua K.-O."/>
            <person name="Chan K.-G."/>
            <person name="See-Too W.-S."/>
        </authorList>
    </citation>
    <scope>NUCLEOTIDE SEQUENCE [LARGE SCALE GENOMIC DNA]</scope>
    <source>
        <strain evidence="1 2">Jb2</strain>
    </source>
</reference>
<dbReference type="RefSeq" id="WP_165600878.1">
    <property type="nucleotide sequence ID" value="NZ_SORZ01000002.1"/>
</dbReference>
<comment type="caution">
    <text evidence="1">The sequence shown here is derived from an EMBL/GenBank/DDBJ whole genome shotgun (WGS) entry which is preliminary data.</text>
</comment>
<accession>A0A506ULQ8</accession>
<proteinExistence type="predicted"/>
<keyword evidence="2" id="KW-1185">Reference proteome</keyword>
<dbReference type="AlphaFoldDB" id="A0A506ULQ8"/>
<organism evidence="1 2">
    <name type="scientific">Oecophyllibacter saccharovorans</name>
    <dbReference type="NCBI Taxonomy" id="2558360"/>
    <lineage>
        <taxon>Bacteria</taxon>
        <taxon>Pseudomonadati</taxon>
        <taxon>Pseudomonadota</taxon>
        <taxon>Alphaproteobacteria</taxon>
        <taxon>Acetobacterales</taxon>
        <taxon>Acetobacteraceae</taxon>
        <taxon>Oecophyllibacter</taxon>
    </lineage>
</organism>
<protein>
    <submittedName>
        <fullName evidence="1">Uncharacterized protein</fullName>
    </submittedName>
</protein>
<sequence>MTPLRLFPALLRLQAFCQPRCASPWRLERAEGQALQGKSLQGRALQAGFRIIPALAAGCVLVAGCAPIDQRTFNPQASMPPKVDTPVAVRHKAPSRHPFIEIMAGTPREDYVAPVTKAVRMALARKPNILFIVEAAAPMQPTPAQQVAVLSGLTRDLATPIGEEIVKAGAEPLQLEMRAVTDPDLQQGRVRINVR</sequence>